<evidence type="ECO:0000313" key="2">
    <source>
        <dbReference type="Proteomes" id="UP001157002"/>
    </source>
</evidence>
<accession>A0A976YF81</accession>
<dbReference type="Proteomes" id="UP001157002">
    <property type="component" value="Segment"/>
</dbReference>
<dbReference type="GeneID" id="80545086"/>
<dbReference type="RefSeq" id="YP_010806125.1">
    <property type="nucleotide sequence ID" value="NC_077214.1"/>
</dbReference>
<keyword evidence="2" id="KW-1185">Reference proteome</keyword>
<dbReference type="KEGG" id="vg:80545086"/>
<sequence length="74" mass="8841">MLKGHFVIKENTFIINLNKVDFITFKLNEENFGEYWVKFHIGGKEARYICDINELKDILSQWCGMILEIEELEE</sequence>
<organism evidence="1 2">
    <name type="scientific">Poseidoniales virus YSH_150918</name>
    <dbReference type="NCBI Taxonomy" id="3071324"/>
    <lineage>
        <taxon>Viruses</taxon>
        <taxon>Duplodnaviria</taxon>
        <taxon>Heunggongvirae</taxon>
        <taxon>Uroviricota</taxon>
        <taxon>Caudoviricetes</taxon>
        <taxon>Magrovirales</taxon>
        <taxon>Aoguangviridae</taxon>
        <taxon>Aobingvirus</taxon>
        <taxon>Aobingvirus yangshanense</taxon>
    </lineage>
</organism>
<name>A0A976YF81_9CAUD</name>
<proteinExistence type="predicted"/>
<evidence type="ECO:0000313" key="1">
    <source>
        <dbReference type="EMBL" id="UVF62531.1"/>
    </source>
</evidence>
<dbReference type="EMBL" id="ON649702">
    <property type="protein sequence ID" value="UVF62531.1"/>
    <property type="molecule type" value="Genomic_DNA"/>
</dbReference>
<reference evidence="1 2" key="1">
    <citation type="submission" date="2022-05" db="EMBL/GenBank/DDBJ databases">
        <title>Diverse viruses of marine archaea discovered using metagenomics.</title>
        <authorList>
            <person name="Zhou Y."/>
        </authorList>
    </citation>
    <scope>NUCLEOTIDE SEQUENCE [LARGE SCALE GENOMIC DNA]</scope>
    <source>
        <strain evidence="1">YSH_150918</strain>
    </source>
</reference>
<protein>
    <submittedName>
        <fullName evidence="1">Uncharacterized protein</fullName>
    </submittedName>
</protein>